<feature type="signal peptide" evidence="1">
    <location>
        <begin position="1"/>
        <end position="22"/>
    </location>
</feature>
<keyword evidence="3" id="KW-1185">Reference proteome</keyword>
<evidence type="ECO:0000256" key="1">
    <source>
        <dbReference type="SAM" id="SignalP"/>
    </source>
</evidence>
<name>A0ABQ3D334_9RHOB</name>
<dbReference type="RefSeq" id="WP_189640679.1">
    <property type="nucleotide sequence ID" value="NZ_BMZF01000005.1"/>
</dbReference>
<protein>
    <recommendedName>
        <fullName evidence="4">SH3b domain-containing protein</fullName>
    </recommendedName>
</protein>
<feature type="chain" id="PRO_5047124502" description="SH3b domain-containing protein" evidence="1">
    <location>
        <begin position="23"/>
        <end position="113"/>
    </location>
</feature>
<gene>
    <name evidence="2" type="ORF">GCM10008927_21010</name>
</gene>
<evidence type="ECO:0000313" key="3">
    <source>
        <dbReference type="Proteomes" id="UP000634455"/>
    </source>
</evidence>
<dbReference type="EMBL" id="BMZF01000005">
    <property type="protein sequence ID" value="GHA54972.1"/>
    <property type="molecule type" value="Genomic_DNA"/>
</dbReference>
<organism evidence="2 3">
    <name type="scientific">Paramylibacter ulvae</name>
    <dbReference type="NCBI Taxonomy" id="1651968"/>
    <lineage>
        <taxon>Bacteria</taxon>
        <taxon>Pseudomonadati</taxon>
        <taxon>Pseudomonadota</taxon>
        <taxon>Alphaproteobacteria</taxon>
        <taxon>Rhodobacterales</taxon>
        <taxon>Paracoccaceae</taxon>
        <taxon>Paramylibacter</taxon>
    </lineage>
</organism>
<proteinExistence type="predicted"/>
<sequence length="113" mass="12384">MQKIRYVLLGLITAFHASAVIAQQLDVEIKVMKGDGQAAICGSSRVEGLNPNGDGFLAVRTGPGSKYRKIDQIYNGDIVADCNQRGKWHGIFYGPNNKKKGWVHGNWLVWVAG</sequence>
<evidence type="ECO:0008006" key="4">
    <source>
        <dbReference type="Google" id="ProtNLM"/>
    </source>
</evidence>
<keyword evidence="1" id="KW-0732">Signal</keyword>
<accession>A0ABQ3D334</accession>
<comment type="caution">
    <text evidence="2">The sequence shown here is derived from an EMBL/GenBank/DDBJ whole genome shotgun (WGS) entry which is preliminary data.</text>
</comment>
<reference evidence="3" key="1">
    <citation type="journal article" date="2019" name="Int. J. Syst. Evol. Microbiol.">
        <title>The Global Catalogue of Microorganisms (GCM) 10K type strain sequencing project: providing services to taxonomists for standard genome sequencing and annotation.</title>
        <authorList>
            <consortium name="The Broad Institute Genomics Platform"/>
            <consortium name="The Broad Institute Genome Sequencing Center for Infectious Disease"/>
            <person name="Wu L."/>
            <person name="Ma J."/>
        </authorList>
    </citation>
    <scope>NUCLEOTIDE SEQUENCE [LARGE SCALE GENOMIC DNA]</scope>
    <source>
        <strain evidence="3">KCTC 32465</strain>
    </source>
</reference>
<dbReference type="Proteomes" id="UP000634455">
    <property type="component" value="Unassembled WGS sequence"/>
</dbReference>
<dbReference type="Gene3D" id="2.30.30.40">
    <property type="entry name" value="SH3 Domains"/>
    <property type="match status" value="1"/>
</dbReference>
<evidence type="ECO:0000313" key="2">
    <source>
        <dbReference type="EMBL" id="GHA54972.1"/>
    </source>
</evidence>